<reference evidence="2 3" key="1">
    <citation type="submission" date="2019-02" db="EMBL/GenBank/DDBJ databases">
        <title>Genomic Encyclopedia of Archaeal and Bacterial Type Strains, Phase II (KMG-II): from individual species to whole genera.</title>
        <authorList>
            <person name="Goeker M."/>
        </authorList>
    </citation>
    <scope>NUCLEOTIDE SEQUENCE [LARGE SCALE GENOMIC DNA]</scope>
    <source>
        <strain evidence="2 3">DSM 18101</strain>
    </source>
</reference>
<dbReference type="InterPro" id="IPR006311">
    <property type="entry name" value="TAT_signal"/>
</dbReference>
<name>A0A4V2G570_9BACT</name>
<dbReference type="InterPro" id="IPR009097">
    <property type="entry name" value="Cyclic_Pdiesterase"/>
</dbReference>
<dbReference type="OrthoDB" id="151828at2"/>
<dbReference type="RefSeq" id="WP_130422374.1">
    <property type="nucleotide sequence ID" value="NZ_SHKW01000001.1"/>
</dbReference>
<dbReference type="Proteomes" id="UP000292958">
    <property type="component" value="Unassembled WGS sequence"/>
</dbReference>
<dbReference type="Pfam" id="PF08975">
    <property type="entry name" value="2H-phosphodiest"/>
    <property type="match status" value="1"/>
</dbReference>
<evidence type="ECO:0000313" key="2">
    <source>
        <dbReference type="EMBL" id="RZU43656.1"/>
    </source>
</evidence>
<protein>
    <recommendedName>
        <fullName evidence="1">DUF1868 domain-containing protein</fullName>
    </recommendedName>
</protein>
<keyword evidence="3" id="KW-1185">Reference proteome</keyword>
<sequence length="277" mass="31224">MLHSPESTHSRRQFLLCSSAFSLAGLFPLRLSAQRAGSEEPQKDDPQLEIIPKDTLLKFNPDGSPRPFAGNTVICHLPQQSRFHDAVAALGDALRSSSFGTKLAVLPSDSYHATILGGPNDQDRRRYGWPSDIPINTPIAECNRIIGERIARFRMHTELPLRFRLDKEKTLAPQRPCGLQLVPADANEKLKLRTLRDRMATEVFRYRAPGHDTFGFHISLAYQMRGFTAGERQHYQDLLAQNLTMIDAATSIIELGVPEFSTFVDMYRFEVQTLLCT</sequence>
<organism evidence="2 3">
    <name type="scientific">Edaphobacter modestus</name>
    <dbReference type="NCBI Taxonomy" id="388466"/>
    <lineage>
        <taxon>Bacteria</taxon>
        <taxon>Pseudomonadati</taxon>
        <taxon>Acidobacteriota</taxon>
        <taxon>Terriglobia</taxon>
        <taxon>Terriglobales</taxon>
        <taxon>Acidobacteriaceae</taxon>
        <taxon>Edaphobacter</taxon>
    </lineage>
</organism>
<accession>A0A4V2G570</accession>
<dbReference type="Gene3D" id="3.90.1140.10">
    <property type="entry name" value="Cyclic phosphodiesterase"/>
    <property type="match status" value="1"/>
</dbReference>
<comment type="caution">
    <text evidence="2">The sequence shown here is derived from an EMBL/GenBank/DDBJ whole genome shotgun (WGS) entry which is preliminary data.</text>
</comment>
<dbReference type="PROSITE" id="PS51318">
    <property type="entry name" value="TAT"/>
    <property type="match status" value="1"/>
</dbReference>
<dbReference type="EMBL" id="SHKW01000001">
    <property type="protein sequence ID" value="RZU43656.1"/>
    <property type="molecule type" value="Genomic_DNA"/>
</dbReference>
<dbReference type="SUPFAM" id="SSF55144">
    <property type="entry name" value="LigT-like"/>
    <property type="match status" value="1"/>
</dbReference>
<dbReference type="AlphaFoldDB" id="A0A4V2G570"/>
<dbReference type="InterPro" id="IPR015069">
    <property type="entry name" value="2H-PEstase_DUF1868"/>
</dbReference>
<evidence type="ECO:0000259" key="1">
    <source>
        <dbReference type="Pfam" id="PF08975"/>
    </source>
</evidence>
<feature type="domain" description="DUF1868" evidence="1">
    <location>
        <begin position="58"/>
        <end position="167"/>
    </location>
</feature>
<evidence type="ECO:0000313" key="3">
    <source>
        <dbReference type="Proteomes" id="UP000292958"/>
    </source>
</evidence>
<proteinExistence type="predicted"/>
<gene>
    <name evidence="2" type="ORF">BDD14_5343</name>
</gene>